<dbReference type="SMART" id="SM00729">
    <property type="entry name" value="Elp3"/>
    <property type="match status" value="1"/>
</dbReference>
<comment type="subunit">
    <text evidence="8">Interacts with PqqD. The interaction is necessary for activity of PqqE.</text>
</comment>
<dbReference type="InterPro" id="IPR050377">
    <property type="entry name" value="Radical_SAM_PqqE_MftC-like"/>
</dbReference>
<dbReference type="SFLD" id="SFLDF00280">
    <property type="entry name" value="coenzyme_PQQ_synthesis_protein"/>
    <property type="match status" value="1"/>
</dbReference>
<accession>A0A521DNF3</accession>
<dbReference type="GO" id="GO:0016491">
    <property type="term" value="F:oxidoreductase activity"/>
    <property type="evidence" value="ECO:0007669"/>
    <property type="project" value="UniProtKB-KW"/>
</dbReference>
<comment type="cofactor">
    <cofactor evidence="8">
        <name>[4Fe-4S] cluster</name>
        <dbReference type="ChEBI" id="CHEBI:49883"/>
    </cofactor>
    <text evidence="8">Binds 1 [4Fe-4S] cluster. The cluster is coordinated with 3 cysteines and an exchangeable S-adenosyl-L-methionine.</text>
</comment>
<keyword evidence="6 8" id="KW-0408">Iron</keyword>
<dbReference type="NCBIfam" id="TIGR02109">
    <property type="entry name" value="PQQ_syn_pqqE"/>
    <property type="match status" value="1"/>
</dbReference>
<comment type="catalytic activity">
    <reaction evidence="8">
        <text>[PQQ precursor protein] + S-adenosyl-L-methionine = E-Y cross-linked-[PQQ precursor protein] + 5'-deoxyadenosine + L-methionine + H(+)</text>
        <dbReference type="Rhea" id="RHEA:56836"/>
        <dbReference type="Rhea" id="RHEA-COMP:14800"/>
        <dbReference type="Rhea" id="RHEA-COMP:14801"/>
        <dbReference type="ChEBI" id="CHEBI:15378"/>
        <dbReference type="ChEBI" id="CHEBI:17319"/>
        <dbReference type="ChEBI" id="CHEBI:57844"/>
        <dbReference type="ChEBI" id="CHEBI:59789"/>
        <dbReference type="ChEBI" id="CHEBI:141026"/>
        <dbReference type="ChEBI" id="CHEBI:141027"/>
        <dbReference type="EC" id="1.21.98.4"/>
    </reaction>
</comment>
<dbReference type="GO" id="GO:0051539">
    <property type="term" value="F:4 iron, 4 sulfur cluster binding"/>
    <property type="evidence" value="ECO:0007669"/>
    <property type="project" value="UniProtKB-KW"/>
</dbReference>
<dbReference type="AlphaFoldDB" id="A0A521DNF3"/>
<evidence type="ECO:0000256" key="6">
    <source>
        <dbReference type="ARBA" id="ARBA00023004"/>
    </source>
</evidence>
<comment type="pathway">
    <text evidence="8">Cofactor biosynthesis; pyrroloquinoline quinone biosynthesis.</text>
</comment>
<proteinExistence type="inferred from homology"/>
<protein>
    <recommendedName>
        <fullName evidence="8">PqqA peptide cyclase</fullName>
        <ecNumber evidence="8">1.21.98.4</ecNumber>
    </recommendedName>
    <alternativeName>
        <fullName evidence="8">Coenzyme PQQ synthesis protein E</fullName>
    </alternativeName>
</protein>
<organism evidence="10 11">
    <name type="scientific">Paracoccus laeviglucosivorans</name>
    <dbReference type="NCBI Taxonomy" id="1197861"/>
    <lineage>
        <taxon>Bacteria</taxon>
        <taxon>Pseudomonadati</taxon>
        <taxon>Pseudomonadota</taxon>
        <taxon>Alphaproteobacteria</taxon>
        <taxon>Rhodobacterales</taxon>
        <taxon>Paracoccaceae</taxon>
        <taxon>Paracoccus</taxon>
    </lineage>
</organism>
<feature type="domain" description="Radical SAM core" evidence="9">
    <location>
        <begin position="15"/>
        <end position="230"/>
    </location>
</feature>
<dbReference type="PIRSF" id="PIRSF037420">
    <property type="entry name" value="PQQ_syn_pqqE"/>
    <property type="match status" value="1"/>
</dbReference>
<dbReference type="HAMAP" id="MF_00660">
    <property type="entry name" value="PqqE"/>
    <property type="match status" value="1"/>
</dbReference>
<keyword evidence="11" id="KW-1185">Reference proteome</keyword>
<comment type="function">
    <text evidence="8">Catalyzes the cross-linking of a glutamate residue and a tyrosine residue in the PqqA protein as part of the biosynthesis of pyrroloquinoline quinone (PQQ).</text>
</comment>
<dbReference type="Gene3D" id="3.20.20.70">
    <property type="entry name" value="Aldolase class I"/>
    <property type="match status" value="1"/>
</dbReference>
<evidence type="ECO:0000256" key="4">
    <source>
        <dbReference type="ARBA" id="ARBA00022905"/>
    </source>
</evidence>
<dbReference type="GO" id="GO:1904047">
    <property type="term" value="F:S-adenosyl-L-methionine binding"/>
    <property type="evidence" value="ECO:0007669"/>
    <property type="project" value="UniProtKB-UniRule"/>
</dbReference>
<keyword evidence="2 8" id="KW-0949">S-adenosyl-L-methionine</keyword>
<dbReference type="GO" id="GO:0018189">
    <property type="term" value="P:pyrroloquinoline quinone biosynthetic process"/>
    <property type="evidence" value="ECO:0007669"/>
    <property type="project" value="UniProtKB-UniRule"/>
</dbReference>
<dbReference type="NCBIfam" id="TIGR04085">
    <property type="entry name" value="rSAM_more_4Fe4S"/>
    <property type="match status" value="1"/>
</dbReference>
<name>A0A521DNF3_9RHOB</name>
<dbReference type="EMBL" id="FXTK01000009">
    <property type="protein sequence ID" value="SMO73264.1"/>
    <property type="molecule type" value="Genomic_DNA"/>
</dbReference>
<evidence type="ECO:0000256" key="3">
    <source>
        <dbReference type="ARBA" id="ARBA00022723"/>
    </source>
</evidence>
<keyword evidence="3 8" id="KW-0479">Metal-binding</keyword>
<dbReference type="InterPro" id="IPR007197">
    <property type="entry name" value="rSAM"/>
</dbReference>
<dbReference type="InterPro" id="IPR058240">
    <property type="entry name" value="rSAM_sf"/>
</dbReference>
<dbReference type="SFLD" id="SFLDG01386">
    <property type="entry name" value="main_SPASM_domain-containing"/>
    <property type="match status" value="1"/>
</dbReference>
<dbReference type="InterPro" id="IPR023885">
    <property type="entry name" value="4Fe4S-binding_SPASM_dom"/>
</dbReference>
<keyword evidence="4 8" id="KW-0884">PQQ biosynthesis</keyword>
<feature type="binding site" evidence="8">
    <location>
        <position position="29"/>
    </location>
    <ligand>
        <name>[4Fe-4S] cluster</name>
        <dbReference type="ChEBI" id="CHEBI:49883"/>
        <note>4Fe-4S-S-AdoMet</note>
    </ligand>
</feature>
<dbReference type="CDD" id="cd01335">
    <property type="entry name" value="Radical_SAM"/>
    <property type="match status" value="1"/>
</dbReference>
<dbReference type="GO" id="GO:0005506">
    <property type="term" value="F:iron ion binding"/>
    <property type="evidence" value="ECO:0007669"/>
    <property type="project" value="UniProtKB-UniRule"/>
</dbReference>
<sequence length="376" mass="41204">MNDVPRDIQGNPVRVGLPMAMLAELTHRCPLACPYCSNPVELARVQTELTAAEWGDAFRQAADMGVLQVHLSGGEPASRRDLTEIATAAHDAGLYVNLITSGIGLTQARLQELDGVVDHVQLSLQGIDAEMADWISGYGGSFARKMQVAEWVRQIGFPMTLNAVVHRQNLDRLPEMIDLAERLGCRRIEVATVQFHGWADLNRRPLMPTLAQAQRAREVVNDARKRLRGVMVIDYVPADHHAAFPKACMGGWASTGLNIAPDGVVLPCHAAQTIKGLQFQNLRDAPLADIWRDGPAFNAFRGTAWLPEPCATCDRREVDFGGCRCQAMAMAGDPTATDPVCSRSSFNARLRAEAEADAASDDIALVYRRMAKERRI</sequence>
<dbReference type="InterPro" id="IPR013785">
    <property type="entry name" value="Aldolase_TIM"/>
</dbReference>
<evidence type="ECO:0000259" key="9">
    <source>
        <dbReference type="PROSITE" id="PS51918"/>
    </source>
</evidence>
<dbReference type="PROSITE" id="PS51918">
    <property type="entry name" value="RADICAL_SAM"/>
    <property type="match status" value="1"/>
</dbReference>
<evidence type="ECO:0000256" key="2">
    <source>
        <dbReference type="ARBA" id="ARBA00022691"/>
    </source>
</evidence>
<dbReference type="Pfam" id="PF04055">
    <property type="entry name" value="Radical_SAM"/>
    <property type="match status" value="1"/>
</dbReference>
<dbReference type="SUPFAM" id="SSF102114">
    <property type="entry name" value="Radical SAM enzymes"/>
    <property type="match status" value="1"/>
</dbReference>
<evidence type="ECO:0000256" key="1">
    <source>
        <dbReference type="ARBA" id="ARBA00022485"/>
    </source>
</evidence>
<evidence type="ECO:0000256" key="8">
    <source>
        <dbReference type="HAMAP-Rule" id="MF_00660"/>
    </source>
</evidence>
<dbReference type="UniPathway" id="UPA00539"/>
<reference evidence="10 11" key="1">
    <citation type="submission" date="2017-05" db="EMBL/GenBank/DDBJ databases">
        <authorList>
            <person name="Varghese N."/>
            <person name="Submissions S."/>
        </authorList>
    </citation>
    <scope>NUCLEOTIDE SEQUENCE [LARGE SCALE GENOMIC DNA]</scope>
    <source>
        <strain evidence="10 11">DSM 100094</strain>
    </source>
</reference>
<dbReference type="RefSeq" id="WP_142663301.1">
    <property type="nucleotide sequence ID" value="NZ_FXTK01000009.1"/>
</dbReference>
<dbReference type="InterPro" id="IPR011843">
    <property type="entry name" value="PQQ_synth_PqqE_bac"/>
</dbReference>
<dbReference type="InterPro" id="IPR006638">
    <property type="entry name" value="Elp3/MiaA/NifB-like_rSAM"/>
</dbReference>
<evidence type="ECO:0000313" key="10">
    <source>
        <dbReference type="EMBL" id="SMO73264.1"/>
    </source>
</evidence>
<dbReference type="CDD" id="cd21119">
    <property type="entry name" value="SPASM_PqqE"/>
    <property type="match status" value="1"/>
</dbReference>
<dbReference type="SFLD" id="SFLDG01067">
    <property type="entry name" value="SPASM/twitch_domain_containing"/>
    <property type="match status" value="1"/>
</dbReference>
<dbReference type="PANTHER" id="PTHR11228:SF7">
    <property type="entry name" value="PQQA PEPTIDE CYCLASE"/>
    <property type="match status" value="1"/>
</dbReference>
<dbReference type="GO" id="GO:0009975">
    <property type="term" value="F:cyclase activity"/>
    <property type="evidence" value="ECO:0007669"/>
    <property type="project" value="UniProtKB-UniRule"/>
</dbReference>
<dbReference type="EC" id="1.21.98.4" evidence="8"/>
<dbReference type="OrthoDB" id="9792276at2"/>
<keyword evidence="5 8" id="KW-0560">Oxidoreductase</keyword>
<evidence type="ECO:0000256" key="5">
    <source>
        <dbReference type="ARBA" id="ARBA00023002"/>
    </source>
</evidence>
<gene>
    <name evidence="8" type="primary">pqqE</name>
    <name evidence="10" type="ORF">SAMN06265221_10922</name>
</gene>
<keyword evidence="7 8" id="KW-0411">Iron-sulfur</keyword>
<feature type="binding site" evidence="8">
    <location>
        <position position="33"/>
    </location>
    <ligand>
        <name>[4Fe-4S] cluster</name>
        <dbReference type="ChEBI" id="CHEBI:49883"/>
        <note>4Fe-4S-S-AdoMet</note>
    </ligand>
</feature>
<keyword evidence="1 8" id="KW-0004">4Fe-4S</keyword>
<comment type="similarity">
    <text evidence="8">Belongs to the radical SAM superfamily. PqqE family.</text>
</comment>
<dbReference type="SFLD" id="SFLDS00029">
    <property type="entry name" value="Radical_SAM"/>
    <property type="match status" value="1"/>
</dbReference>
<evidence type="ECO:0000313" key="11">
    <source>
        <dbReference type="Proteomes" id="UP000319014"/>
    </source>
</evidence>
<dbReference type="InterPro" id="IPR017200">
    <property type="entry name" value="PqqE-like"/>
</dbReference>
<feature type="binding site" evidence="8">
    <location>
        <position position="36"/>
    </location>
    <ligand>
        <name>[4Fe-4S] cluster</name>
        <dbReference type="ChEBI" id="CHEBI:49883"/>
        <note>4Fe-4S-S-AdoMet</note>
    </ligand>
</feature>
<dbReference type="Pfam" id="PF13186">
    <property type="entry name" value="SPASM"/>
    <property type="match status" value="1"/>
</dbReference>
<dbReference type="PANTHER" id="PTHR11228">
    <property type="entry name" value="RADICAL SAM DOMAIN PROTEIN"/>
    <property type="match status" value="1"/>
</dbReference>
<dbReference type="Proteomes" id="UP000319014">
    <property type="component" value="Unassembled WGS sequence"/>
</dbReference>
<evidence type="ECO:0000256" key="7">
    <source>
        <dbReference type="ARBA" id="ARBA00023014"/>
    </source>
</evidence>